<protein>
    <submittedName>
        <fullName evidence="3">Uncharacterized protein</fullName>
    </submittedName>
</protein>
<sequence length="62" mass="6925">NNRIMRWSSGATQGKVIAGGNGHGNQLNQLHSPISFSFDRQGNMYVSDSGNHRIQKFNIDQH</sequence>
<dbReference type="Proteomes" id="UP000663848">
    <property type="component" value="Unassembled WGS sequence"/>
</dbReference>
<dbReference type="EMBL" id="CAJOBR010063805">
    <property type="protein sequence ID" value="CAF5078165.1"/>
    <property type="molecule type" value="Genomic_DNA"/>
</dbReference>
<reference evidence="3" key="1">
    <citation type="submission" date="2021-02" db="EMBL/GenBank/DDBJ databases">
        <authorList>
            <person name="Nowell W R."/>
        </authorList>
    </citation>
    <scope>NUCLEOTIDE SEQUENCE</scope>
</reference>
<keyword evidence="1" id="KW-0677">Repeat</keyword>
<evidence type="ECO:0000313" key="3">
    <source>
        <dbReference type="EMBL" id="CAF5078165.1"/>
    </source>
</evidence>
<evidence type="ECO:0000313" key="4">
    <source>
        <dbReference type="Proteomes" id="UP000663848"/>
    </source>
</evidence>
<dbReference type="AlphaFoldDB" id="A0A822DRK6"/>
<feature type="repeat" description="NHL" evidence="2">
    <location>
        <begin position="29"/>
        <end position="60"/>
    </location>
</feature>
<name>A0A822DRK6_9BILA</name>
<dbReference type="InterPro" id="IPR011042">
    <property type="entry name" value="6-blade_b-propeller_TolB-like"/>
</dbReference>
<organism evidence="3 4">
    <name type="scientific">Rotaria socialis</name>
    <dbReference type="NCBI Taxonomy" id="392032"/>
    <lineage>
        <taxon>Eukaryota</taxon>
        <taxon>Metazoa</taxon>
        <taxon>Spiralia</taxon>
        <taxon>Gnathifera</taxon>
        <taxon>Rotifera</taxon>
        <taxon>Eurotatoria</taxon>
        <taxon>Bdelloidea</taxon>
        <taxon>Philodinida</taxon>
        <taxon>Philodinidae</taxon>
        <taxon>Rotaria</taxon>
    </lineage>
</organism>
<gene>
    <name evidence="3" type="ORF">QYT958_LOCUS43743</name>
</gene>
<proteinExistence type="predicted"/>
<accession>A0A822DRK6</accession>
<dbReference type="SUPFAM" id="SSF63829">
    <property type="entry name" value="Calcium-dependent phosphotriesterase"/>
    <property type="match status" value="1"/>
</dbReference>
<evidence type="ECO:0000256" key="1">
    <source>
        <dbReference type="ARBA" id="ARBA00022737"/>
    </source>
</evidence>
<dbReference type="Pfam" id="PF01436">
    <property type="entry name" value="NHL"/>
    <property type="match status" value="1"/>
</dbReference>
<feature type="non-terminal residue" evidence="3">
    <location>
        <position position="1"/>
    </location>
</feature>
<dbReference type="Gene3D" id="2.120.10.30">
    <property type="entry name" value="TolB, C-terminal domain"/>
    <property type="match status" value="1"/>
</dbReference>
<comment type="caution">
    <text evidence="3">The sequence shown here is derived from an EMBL/GenBank/DDBJ whole genome shotgun (WGS) entry which is preliminary data.</text>
</comment>
<evidence type="ECO:0000256" key="2">
    <source>
        <dbReference type="PROSITE-ProRule" id="PRU00504"/>
    </source>
</evidence>
<dbReference type="PROSITE" id="PS51125">
    <property type="entry name" value="NHL"/>
    <property type="match status" value="1"/>
</dbReference>
<dbReference type="InterPro" id="IPR001258">
    <property type="entry name" value="NHL_repeat"/>
</dbReference>